<comment type="caution">
    <text evidence="1">The sequence shown here is derived from an EMBL/GenBank/DDBJ whole genome shotgun (WGS) entry which is preliminary data.</text>
</comment>
<dbReference type="Pfam" id="PF23023">
    <property type="entry name" value="Anti-Pycsar_Apyc1"/>
    <property type="match status" value="1"/>
</dbReference>
<organism evidence="1 2">
    <name type="scientific">Giardia muris</name>
    <dbReference type="NCBI Taxonomy" id="5742"/>
    <lineage>
        <taxon>Eukaryota</taxon>
        <taxon>Metamonada</taxon>
        <taxon>Diplomonadida</taxon>
        <taxon>Hexamitidae</taxon>
        <taxon>Giardiinae</taxon>
        <taxon>Giardia</taxon>
    </lineage>
</organism>
<sequence length="366" mass="39114">MALHVIGSAAGVPAAGANTCGVLLEYLRGSFVLYDCPEGTSRHLLAKRIPLSRVEAVIVSHMHADHVSGLVGFLSLCASASSGQRLPRLFGPDGLQAFLDACEASIGGFPRVRVERPPLGAPLPLYTPPDPADSTTPSVSLLLFPLKHVVPSLGLCVLVGPCVTVLTARALEDGVRLDQLRSLRTAGTETVTIEVGGRQVPTSAYQQRHPARRYVLISDNCAEALLDDPDYALQMGLEESEGEATDHSFLGFARRAGLLEPDLLLHELTYLRSEAEKAAGRGHSHTGMVLRLCEALRPKLLLLNHFSPRYRRPAALQPADCTPLRPTTAPVASDDPIAQDWFEASKGSFPTVFGLDGAVVGTDEPV</sequence>
<evidence type="ECO:0000313" key="1">
    <source>
        <dbReference type="EMBL" id="TNJ27698.1"/>
    </source>
</evidence>
<dbReference type="OrthoDB" id="527344at2759"/>
<dbReference type="Gene3D" id="3.60.15.10">
    <property type="entry name" value="Ribonuclease Z/Hydroxyacylglutathione hydrolase-like"/>
    <property type="match status" value="1"/>
</dbReference>
<dbReference type="PANTHER" id="PTHR46018">
    <property type="entry name" value="ZINC PHOSPHODIESTERASE ELAC PROTEIN 1"/>
    <property type="match status" value="1"/>
</dbReference>
<gene>
    <name evidence="1" type="ORF">GMRT_12060</name>
</gene>
<dbReference type="Proteomes" id="UP000315496">
    <property type="component" value="Chromosome 3"/>
</dbReference>
<dbReference type="AlphaFoldDB" id="A0A4Z1SVU4"/>
<dbReference type="SUPFAM" id="SSF56281">
    <property type="entry name" value="Metallo-hydrolase/oxidoreductase"/>
    <property type="match status" value="1"/>
</dbReference>
<proteinExistence type="predicted"/>
<reference evidence="1 2" key="1">
    <citation type="submission" date="2019-05" db="EMBL/GenBank/DDBJ databases">
        <title>The compact genome of Giardia muris reveals important steps in the evolution of intestinal protozoan parasites.</title>
        <authorList>
            <person name="Xu F."/>
            <person name="Jimenez-Gonzalez A."/>
            <person name="Einarsson E."/>
            <person name="Astvaldsson A."/>
            <person name="Peirasmaki D."/>
            <person name="Eckmann L."/>
            <person name="Andersson J.O."/>
            <person name="Svard S.G."/>
            <person name="Jerlstrom-Hultqvist J."/>
        </authorList>
    </citation>
    <scope>NUCLEOTIDE SEQUENCE [LARGE SCALE GENOMIC DNA]</scope>
    <source>
        <strain evidence="1 2">Roberts-Thomson</strain>
    </source>
</reference>
<evidence type="ECO:0000313" key="2">
    <source>
        <dbReference type="Proteomes" id="UP000315496"/>
    </source>
</evidence>
<keyword evidence="2" id="KW-1185">Reference proteome</keyword>
<dbReference type="VEuPathDB" id="GiardiaDB:GMRT_12060"/>
<dbReference type="GO" id="GO:0042781">
    <property type="term" value="F:3'-tRNA processing endoribonuclease activity"/>
    <property type="evidence" value="ECO:0007669"/>
    <property type="project" value="TreeGrafter"/>
</dbReference>
<dbReference type="EMBL" id="VDLU01000003">
    <property type="protein sequence ID" value="TNJ27698.1"/>
    <property type="molecule type" value="Genomic_DNA"/>
</dbReference>
<dbReference type="GO" id="GO:0005634">
    <property type="term" value="C:nucleus"/>
    <property type="evidence" value="ECO:0007669"/>
    <property type="project" value="TreeGrafter"/>
</dbReference>
<accession>A0A4Z1SVU4</accession>
<protein>
    <submittedName>
        <fullName evidence="1">Metal-dependent hydrolase</fullName>
    </submittedName>
</protein>
<name>A0A4Z1SVU4_GIAMU</name>
<dbReference type="PANTHER" id="PTHR46018:SF2">
    <property type="entry name" value="ZINC PHOSPHODIESTERASE ELAC PROTEIN 1"/>
    <property type="match status" value="1"/>
</dbReference>
<keyword evidence="1" id="KW-0378">Hydrolase</keyword>
<dbReference type="InterPro" id="IPR036866">
    <property type="entry name" value="RibonucZ/Hydroxyglut_hydro"/>
</dbReference>